<keyword evidence="2" id="KW-1185">Reference proteome</keyword>
<proteinExistence type="predicted"/>
<reference evidence="1 2" key="1">
    <citation type="submission" date="2022-01" db="EMBL/GenBank/DDBJ databases">
        <authorList>
            <person name="Xiong W."/>
            <person name="Schranz E."/>
        </authorList>
    </citation>
    <scope>NUCLEOTIDE SEQUENCE [LARGE SCALE GENOMIC DNA]</scope>
</reference>
<protein>
    <recommendedName>
        <fullName evidence="3">DUF4283 domain-containing protein</fullName>
    </recommendedName>
</protein>
<accession>A0AAU9NV93</accession>
<dbReference type="PANTHER" id="PTHR34427">
    <property type="entry name" value="DUF4283 DOMAIN PROTEIN"/>
    <property type="match status" value="1"/>
</dbReference>
<sequence>MFMWLSMGEPDEARFEQIAWIKIVGLPIRHWSEPNFEKIIAKNGKILAPVDDFKHKVNLSCVKLGILTSRRTNINEEASIEIGGKFITIGIVEFENSFEFDDEK</sequence>
<evidence type="ECO:0000313" key="1">
    <source>
        <dbReference type="EMBL" id="CAH1441892.1"/>
    </source>
</evidence>
<evidence type="ECO:0000313" key="2">
    <source>
        <dbReference type="Proteomes" id="UP001157418"/>
    </source>
</evidence>
<name>A0AAU9NV93_9ASTR</name>
<dbReference type="AlphaFoldDB" id="A0AAU9NV93"/>
<evidence type="ECO:0008006" key="3">
    <source>
        <dbReference type="Google" id="ProtNLM"/>
    </source>
</evidence>
<organism evidence="1 2">
    <name type="scientific">Lactuca virosa</name>
    <dbReference type="NCBI Taxonomy" id="75947"/>
    <lineage>
        <taxon>Eukaryota</taxon>
        <taxon>Viridiplantae</taxon>
        <taxon>Streptophyta</taxon>
        <taxon>Embryophyta</taxon>
        <taxon>Tracheophyta</taxon>
        <taxon>Spermatophyta</taxon>
        <taxon>Magnoliopsida</taxon>
        <taxon>eudicotyledons</taxon>
        <taxon>Gunneridae</taxon>
        <taxon>Pentapetalae</taxon>
        <taxon>asterids</taxon>
        <taxon>campanulids</taxon>
        <taxon>Asterales</taxon>
        <taxon>Asteraceae</taxon>
        <taxon>Cichorioideae</taxon>
        <taxon>Cichorieae</taxon>
        <taxon>Lactucinae</taxon>
        <taxon>Lactuca</taxon>
    </lineage>
</organism>
<dbReference type="Proteomes" id="UP001157418">
    <property type="component" value="Unassembled WGS sequence"/>
</dbReference>
<comment type="caution">
    <text evidence="1">The sequence shown here is derived from an EMBL/GenBank/DDBJ whole genome shotgun (WGS) entry which is preliminary data.</text>
</comment>
<dbReference type="EMBL" id="CAKMRJ010005412">
    <property type="protein sequence ID" value="CAH1441892.1"/>
    <property type="molecule type" value="Genomic_DNA"/>
</dbReference>
<gene>
    <name evidence="1" type="ORF">LVIROSA_LOCUS27923</name>
</gene>
<dbReference type="PANTHER" id="PTHR34427:SF5">
    <property type="entry name" value="DUF4283 DOMAIN-CONTAINING PROTEIN"/>
    <property type="match status" value="1"/>
</dbReference>